<organism evidence="4 5">
    <name type="scientific">Puia dinghuensis</name>
    <dbReference type="NCBI Taxonomy" id="1792502"/>
    <lineage>
        <taxon>Bacteria</taxon>
        <taxon>Pseudomonadati</taxon>
        <taxon>Bacteroidota</taxon>
        <taxon>Chitinophagia</taxon>
        <taxon>Chitinophagales</taxon>
        <taxon>Chitinophagaceae</taxon>
        <taxon>Puia</taxon>
    </lineage>
</organism>
<sequence length="330" mass="35204">MKTKFYLLIILALTTTNFVSARTTNKATATNGNWSSTSTWDLGRIPQNGDSIVIPAGNTVVVDMSASLNDVYITIGGALNFNQNKSLALDNASVVSILSTGMLTATHPTPNQLLSIGGVVKYDGKNDVTVAGPAVANSASGVSPTGFSSAPLTLPVTFTEFTAIRSDNGIVNITWNTVNEINNSHFDLERSTDGSEWSTITTIAAGNNLQANSYNYTDEAAPAGQIWYRIRQVDLDGNYMYTKIVLVSATANAQATIITSGKTVTIFPEKMSGSRLVVRLISLGGQVMQQQSFESASSRIDLSLSTSPNGIYLVQVTDGNQFSMVKKVMM</sequence>
<dbReference type="AlphaFoldDB" id="A0A8J2UG86"/>
<dbReference type="InterPro" id="IPR013783">
    <property type="entry name" value="Ig-like_fold"/>
</dbReference>
<protein>
    <recommendedName>
        <fullName evidence="6">T9SS C-terminal target domain-containing protein</fullName>
    </recommendedName>
</protein>
<feature type="chain" id="PRO_5035217248" description="T9SS C-terminal target domain-containing protein" evidence="1">
    <location>
        <begin position="22"/>
        <end position="330"/>
    </location>
</feature>
<keyword evidence="5" id="KW-1185">Reference proteome</keyword>
<dbReference type="InterPro" id="IPR019316">
    <property type="entry name" value="G8_domain"/>
</dbReference>
<evidence type="ECO:0000256" key="1">
    <source>
        <dbReference type="SAM" id="SignalP"/>
    </source>
</evidence>
<dbReference type="RefSeq" id="WP_188934779.1">
    <property type="nucleotide sequence ID" value="NZ_BMJC01000004.1"/>
</dbReference>
<reference evidence="4" key="1">
    <citation type="journal article" date="2014" name="Int. J. Syst. Evol. Microbiol.">
        <title>Complete genome sequence of Corynebacterium casei LMG S-19264T (=DSM 44701T), isolated from a smear-ripened cheese.</title>
        <authorList>
            <consortium name="US DOE Joint Genome Institute (JGI-PGF)"/>
            <person name="Walter F."/>
            <person name="Albersmeier A."/>
            <person name="Kalinowski J."/>
            <person name="Ruckert C."/>
        </authorList>
    </citation>
    <scope>NUCLEOTIDE SEQUENCE</scope>
    <source>
        <strain evidence="4">CGMCC 1.15448</strain>
    </source>
</reference>
<evidence type="ECO:0008006" key="6">
    <source>
        <dbReference type="Google" id="ProtNLM"/>
    </source>
</evidence>
<feature type="domain" description="G8" evidence="2">
    <location>
        <begin position="39"/>
        <end position="106"/>
    </location>
</feature>
<comment type="caution">
    <text evidence="4">The sequence shown here is derived from an EMBL/GenBank/DDBJ whole genome shotgun (WGS) entry which is preliminary data.</text>
</comment>
<dbReference type="Proteomes" id="UP000607559">
    <property type="component" value="Unassembled WGS sequence"/>
</dbReference>
<dbReference type="EMBL" id="BMJC01000004">
    <property type="protein sequence ID" value="GGB11430.1"/>
    <property type="molecule type" value="Genomic_DNA"/>
</dbReference>
<proteinExistence type="predicted"/>
<dbReference type="InterPro" id="IPR026444">
    <property type="entry name" value="Secre_tail"/>
</dbReference>
<name>A0A8J2UG86_9BACT</name>
<feature type="domain" description="Secretion system C-terminal sorting" evidence="3">
    <location>
        <begin position="263"/>
        <end position="329"/>
    </location>
</feature>
<dbReference type="Gene3D" id="2.60.40.10">
    <property type="entry name" value="Immunoglobulins"/>
    <property type="match status" value="1"/>
</dbReference>
<accession>A0A8J2UG86</accession>
<evidence type="ECO:0000313" key="4">
    <source>
        <dbReference type="EMBL" id="GGB11430.1"/>
    </source>
</evidence>
<dbReference type="NCBIfam" id="TIGR04183">
    <property type="entry name" value="Por_Secre_tail"/>
    <property type="match status" value="1"/>
</dbReference>
<dbReference type="Pfam" id="PF18962">
    <property type="entry name" value="Por_Secre_tail"/>
    <property type="match status" value="1"/>
</dbReference>
<keyword evidence="1" id="KW-0732">Signal</keyword>
<evidence type="ECO:0000259" key="2">
    <source>
        <dbReference type="Pfam" id="PF10162"/>
    </source>
</evidence>
<dbReference type="Pfam" id="PF10162">
    <property type="entry name" value="G8"/>
    <property type="match status" value="1"/>
</dbReference>
<feature type="signal peptide" evidence="1">
    <location>
        <begin position="1"/>
        <end position="21"/>
    </location>
</feature>
<reference evidence="4" key="2">
    <citation type="submission" date="2020-09" db="EMBL/GenBank/DDBJ databases">
        <authorList>
            <person name="Sun Q."/>
            <person name="Zhou Y."/>
        </authorList>
    </citation>
    <scope>NUCLEOTIDE SEQUENCE</scope>
    <source>
        <strain evidence="4">CGMCC 1.15448</strain>
    </source>
</reference>
<evidence type="ECO:0000259" key="3">
    <source>
        <dbReference type="Pfam" id="PF18962"/>
    </source>
</evidence>
<gene>
    <name evidence="4" type="ORF">GCM10011511_38790</name>
</gene>
<evidence type="ECO:0000313" key="5">
    <source>
        <dbReference type="Proteomes" id="UP000607559"/>
    </source>
</evidence>